<dbReference type="EMBL" id="KK115027">
    <property type="protein sequence ID" value="KFM63982.1"/>
    <property type="molecule type" value="Genomic_DNA"/>
</dbReference>
<dbReference type="GO" id="GO:0005044">
    <property type="term" value="F:scavenger receptor activity"/>
    <property type="evidence" value="ECO:0007669"/>
    <property type="project" value="TreeGrafter"/>
</dbReference>
<dbReference type="InterPro" id="IPR005428">
    <property type="entry name" value="CD36/SCARB1/SNMP1"/>
</dbReference>
<keyword evidence="6 14" id="KW-1133">Transmembrane helix</keyword>
<keyword evidence="5 14" id="KW-0812">Transmembrane</keyword>
<dbReference type="GO" id="GO:0005901">
    <property type="term" value="C:caveola"/>
    <property type="evidence" value="ECO:0007669"/>
    <property type="project" value="UniProtKB-SubCell"/>
</dbReference>
<comment type="subcellular location">
    <subcellularLocation>
        <location evidence="2">Cell membrane</location>
        <topology evidence="2">Multi-pass membrane protein</topology>
    </subcellularLocation>
    <subcellularLocation>
        <location evidence="1">Membrane</location>
        <location evidence="1">Caveola</location>
        <topology evidence="1">Multi-pass membrane protein</topology>
    </subcellularLocation>
</comment>
<accession>A0A087TFU3</accession>
<reference evidence="15 16" key="1">
    <citation type="submission" date="2013-11" db="EMBL/GenBank/DDBJ databases">
        <title>Genome sequencing of Stegodyphus mimosarum.</title>
        <authorList>
            <person name="Bechsgaard J."/>
        </authorList>
    </citation>
    <scope>NUCLEOTIDE SEQUENCE [LARGE SCALE GENOMIC DNA]</scope>
</reference>
<evidence type="ECO:0000256" key="13">
    <source>
        <dbReference type="SAM" id="MobiDB-lite"/>
    </source>
</evidence>
<feature type="region of interest" description="Disordered" evidence="13">
    <location>
        <begin position="479"/>
        <end position="516"/>
    </location>
</feature>
<evidence type="ECO:0000256" key="2">
    <source>
        <dbReference type="ARBA" id="ARBA00004651"/>
    </source>
</evidence>
<evidence type="ECO:0000256" key="3">
    <source>
        <dbReference type="ARBA" id="ARBA00010532"/>
    </source>
</evidence>
<evidence type="ECO:0000256" key="12">
    <source>
        <dbReference type="ARBA" id="ARBA00042244"/>
    </source>
</evidence>
<keyword evidence="9 15" id="KW-0675">Receptor</keyword>
<dbReference type="PANTHER" id="PTHR11923">
    <property type="entry name" value="SCAVENGER RECEPTOR CLASS B TYPE-1 SR-B1"/>
    <property type="match status" value="1"/>
</dbReference>
<dbReference type="GO" id="GO:0005737">
    <property type="term" value="C:cytoplasm"/>
    <property type="evidence" value="ECO:0007669"/>
    <property type="project" value="TreeGrafter"/>
</dbReference>
<feature type="non-terminal residue" evidence="15">
    <location>
        <position position="538"/>
    </location>
</feature>
<comment type="similarity">
    <text evidence="3">Belongs to the CD36 family.</text>
</comment>
<evidence type="ECO:0000256" key="11">
    <source>
        <dbReference type="ARBA" id="ARBA00040821"/>
    </source>
</evidence>
<protein>
    <recommendedName>
        <fullName evidence="11">Scavenger receptor class B member 1</fullName>
    </recommendedName>
    <alternativeName>
        <fullName evidence="12">SR-BI</fullName>
    </alternativeName>
</protein>
<proteinExistence type="inferred from homology"/>
<evidence type="ECO:0000256" key="9">
    <source>
        <dbReference type="ARBA" id="ARBA00023170"/>
    </source>
</evidence>
<dbReference type="InterPro" id="IPR002159">
    <property type="entry name" value="CD36_fam"/>
</dbReference>
<evidence type="ECO:0000256" key="1">
    <source>
        <dbReference type="ARBA" id="ARBA00004189"/>
    </source>
</evidence>
<keyword evidence="8" id="KW-1015">Disulfide bond</keyword>
<dbReference type="PANTHER" id="PTHR11923:SF110">
    <property type="entry name" value="SCAVENGER RECEPTOR CLASS B MEMBER 1"/>
    <property type="match status" value="1"/>
</dbReference>
<keyword evidence="16" id="KW-1185">Reference proteome</keyword>
<evidence type="ECO:0000256" key="7">
    <source>
        <dbReference type="ARBA" id="ARBA00023136"/>
    </source>
</evidence>
<dbReference type="Proteomes" id="UP000054359">
    <property type="component" value="Unassembled WGS sequence"/>
</dbReference>
<dbReference type="PRINTS" id="PR01609">
    <property type="entry name" value="CD36FAMILY"/>
</dbReference>
<feature type="transmembrane region" description="Helical" evidence="14">
    <location>
        <begin position="442"/>
        <end position="466"/>
    </location>
</feature>
<dbReference type="PRINTS" id="PR01610">
    <property type="entry name" value="CD36ANTIGEN"/>
</dbReference>
<organism evidence="15 16">
    <name type="scientific">Stegodyphus mimosarum</name>
    <name type="common">African social velvet spider</name>
    <dbReference type="NCBI Taxonomy" id="407821"/>
    <lineage>
        <taxon>Eukaryota</taxon>
        <taxon>Metazoa</taxon>
        <taxon>Ecdysozoa</taxon>
        <taxon>Arthropoda</taxon>
        <taxon>Chelicerata</taxon>
        <taxon>Arachnida</taxon>
        <taxon>Araneae</taxon>
        <taxon>Araneomorphae</taxon>
        <taxon>Entelegynae</taxon>
        <taxon>Eresoidea</taxon>
        <taxon>Eresidae</taxon>
        <taxon>Stegodyphus</taxon>
    </lineage>
</organism>
<dbReference type="AlphaFoldDB" id="A0A087TFU3"/>
<keyword evidence="10" id="KW-0325">Glycoprotein</keyword>
<sequence>MAVKCNSKKVAKFLLWTSIAILIVSTVLLIVFPTIYKNQLKKQITLTEGSVITSIWEDIPLPLYEELYFFNITNGEDFVKGAPLNVSEVGPYTYKGKWVKRYPQWNSNGTVSYRETRTYHFVPEMSVGSQDDEIYTLNGPMAIAASIVKNYPWWLKIIVSAALKIKDENLITRKKIRELVYDGYNDIIIKIAPTIKPDIPYKNGRFAWLYGKNATDDGVFTVFTGAENASVTNFINTWNGQERLDFWKGDTCNMMNGTSIETGPPIDGYQETYTFFQSIFCRSLTFNYTRDVTHYGILSKRFEATYEIFANGSENPNNYCFDVQPGLASGVLDVSACQFGAPVLISFPHFHMADPSYLEKINGLQPNAENRDSYMDVDPVTGMSLYLNVKFQVNVQLQRVQGIFQLDDIQEGIYPIFWAALSLEIDQDMADFYYRNLKRPEIIGYGVLSAVVFLCIIGIIVSLIILRKERGEFPLINEEEKSPENKRPIHKSSKHSNYGSQGTLKCDEASETVSSAVEEENKALDLVGDDSALTINNP</sequence>
<gene>
    <name evidence="15" type="ORF">X975_27032</name>
</gene>
<evidence type="ECO:0000256" key="14">
    <source>
        <dbReference type="SAM" id="Phobius"/>
    </source>
</evidence>
<evidence type="ECO:0000256" key="5">
    <source>
        <dbReference type="ARBA" id="ARBA00022692"/>
    </source>
</evidence>
<dbReference type="STRING" id="407821.A0A087TFU3"/>
<dbReference type="OrthoDB" id="514335at2759"/>
<dbReference type="Pfam" id="PF01130">
    <property type="entry name" value="CD36"/>
    <property type="match status" value="1"/>
</dbReference>
<keyword evidence="7 14" id="KW-0472">Membrane</keyword>
<evidence type="ECO:0000256" key="4">
    <source>
        <dbReference type="ARBA" id="ARBA00022475"/>
    </source>
</evidence>
<evidence type="ECO:0000313" key="15">
    <source>
        <dbReference type="EMBL" id="KFM63982.1"/>
    </source>
</evidence>
<name>A0A087TFU3_STEMI</name>
<evidence type="ECO:0000256" key="6">
    <source>
        <dbReference type="ARBA" id="ARBA00022989"/>
    </source>
</evidence>
<dbReference type="OMA" id="NECYISK"/>
<evidence type="ECO:0000313" key="16">
    <source>
        <dbReference type="Proteomes" id="UP000054359"/>
    </source>
</evidence>
<evidence type="ECO:0000256" key="10">
    <source>
        <dbReference type="ARBA" id="ARBA00023180"/>
    </source>
</evidence>
<keyword evidence="4" id="KW-1003">Cell membrane</keyword>
<evidence type="ECO:0000256" key="8">
    <source>
        <dbReference type="ARBA" id="ARBA00023157"/>
    </source>
</evidence>
<feature type="transmembrane region" description="Helical" evidence="14">
    <location>
        <begin position="13"/>
        <end position="36"/>
    </location>
</feature>